<dbReference type="InterPro" id="IPR050136">
    <property type="entry name" value="FA_oxidation_alpha_subunit"/>
</dbReference>
<evidence type="ECO:0000313" key="17">
    <source>
        <dbReference type="EMBL" id="MCP1726856.1"/>
    </source>
</evidence>
<evidence type="ECO:0000256" key="7">
    <source>
        <dbReference type="ARBA" id="ARBA00022963"/>
    </source>
</evidence>
<dbReference type="CDD" id="cd06558">
    <property type="entry name" value="crotonase-like"/>
    <property type="match status" value="1"/>
</dbReference>
<dbReference type="Gene3D" id="3.40.50.720">
    <property type="entry name" value="NAD(P)-binding Rossmann-like Domain"/>
    <property type="match status" value="1"/>
</dbReference>
<dbReference type="InterPro" id="IPR006180">
    <property type="entry name" value="3-OHacyl-CoA_DH_CS"/>
</dbReference>
<dbReference type="InterPro" id="IPR006108">
    <property type="entry name" value="3HC_DH_C"/>
</dbReference>
<keyword evidence="18" id="KW-1185">Reference proteome</keyword>
<dbReference type="SUPFAM" id="SSF51735">
    <property type="entry name" value="NAD(P)-binding Rossmann-fold domains"/>
    <property type="match status" value="1"/>
</dbReference>
<feature type="domain" description="3-hydroxyacyl-CoA dehydrogenase NAD binding" evidence="16">
    <location>
        <begin position="309"/>
        <end position="481"/>
    </location>
</feature>
<evidence type="ECO:0000256" key="1">
    <source>
        <dbReference type="ARBA" id="ARBA00005005"/>
    </source>
</evidence>
<dbReference type="PROSITE" id="PS00067">
    <property type="entry name" value="3HCDH"/>
    <property type="match status" value="1"/>
</dbReference>
<comment type="similarity">
    <text evidence="3">In the N-terminal section; belongs to the enoyl-CoA hydratase/isomerase family.</text>
</comment>
<dbReference type="RefSeq" id="WP_253445794.1">
    <property type="nucleotide sequence ID" value="NZ_JALJYF010000001.1"/>
</dbReference>
<dbReference type="Proteomes" id="UP001523550">
    <property type="component" value="Unassembled WGS sequence"/>
</dbReference>
<dbReference type="InterPro" id="IPR006176">
    <property type="entry name" value="3-OHacyl-CoA_DH_NAD-bd"/>
</dbReference>
<evidence type="ECO:0000259" key="16">
    <source>
        <dbReference type="Pfam" id="PF02737"/>
    </source>
</evidence>
<comment type="pathway">
    <text evidence="1">Lipid metabolism; fatty acid beta-oxidation.</text>
</comment>
<sequence>MSEESNQNWHLEIDGSRIGWLKFDKPEASANTLSREVMDELDKRLAEIEQEELKGLVVYSAKKSGFIAGADIKEFTTLESSDQALDLIRNGQKALARLEALKCPTVAVIHGFALGGGLELALACDYRVAADDERTQLGLPEVKLGIHPGFGGTVRSIRLVGVFNAMDMMLSGRSLKAKAAGKIGLVDRVVEPDALHEAARQIALTPPGKNKAPFAARLANLPGVRSILAGQMEKQVAPKAPKQHYPAPYAIIDLWRRHWGNEEKMYLEEAQSIARLMMTDTARNLVRVFLLQDTLKGQGNKKDLELKRVHVVGAGVMGGDIAAWAALSGFDVTLQDREEKFIQPALDRARKLFEKKLKKDDKIQDAVSRLRPDVEGKGAEDADVVIEAIFENVEAKQKLYKDLEARMPKEAVLATNTSSIRLETLREVLQDPDRLVGLHFFNPVAKMPLVEVIKTDSTPDTVLKKALAFTRHVNRLPVPCKSAPGFLVNRILMPYMMEAVLAYEDGVPLEAIDKAAKDYGMPMGPAELADTVGLDVGLSVAKILGKEFGMPVPKRLEELVEAEKLGRKSGEGFYKYEDGKPVKDRSKASEQPADLTDRLILPMINTAVACLREGIVDNEEILDGGVIFGTGFAPFRGGPINYARSEGIKEVKSRLEKLEKTYGERFKPDAGWEQL</sequence>
<name>A0ABT1G6H3_9GAMM</name>
<dbReference type="SUPFAM" id="SSF48179">
    <property type="entry name" value="6-phosphogluconate dehydrogenase C-terminal domain-like"/>
    <property type="match status" value="2"/>
</dbReference>
<dbReference type="GO" id="GO:0004300">
    <property type="term" value="F:enoyl-CoA hydratase activity"/>
    <property type="evidence" value="ECO:0007669"/>
    <property type="project" value="UniProtKB-EC"/>
</dbReference>
<evidence type="ECO:0000256" key="5">
    <source>
        <dbReference type="ARBA" id="ARBA00012076"/>
    </source>
</evidence>
<comment type="catalytic activity">
    <reaction evidence="13">
        <text>a (3S)-3-hydroxyacyl-CoA + NAD(+) = a 3-oxoacyl-CoA + NADH + H(+)</text>
        <dbReference type="Rhea" id="RHEA:22432"/>
        <dbReference type="ChEBI" id="CHEBI:15378"/>
        <dbReference type="ChEBI" id="CHEBI:57318"/>
        <dbReference type="ChEBI" id="CHEBI:57540"/>
        <dbReference type="ChEBI" id="CHEBI:57945"/>
        <dbReference type="ChEBI" id="CHEBI:90726"/>
        <dbReference type="EC" id="1.1.1.35"/>
    </reaction>
</comment>
<dbReference type="InterPro" id="IPR036291">
    <property type="entry name" value="NAD(P)-bd_dom_sf"/>
</dbReference>
<keyword evidence="8 17" id="KW-0560">Oxidoreductase</keyword>
<comment type="similarity">
    <text evidence="14">Belongs to the enoyl-CoA hydratase/isomerase family.</text>
</comment>
<gene>
    <name evidence="17" type="ORF">J2T60_000821</name>
</gene>
<evidence type="ECO:0000256" key="4">
    <source>
        <dbReference type="ARBA" id="ARBA00009463"/>
    </source>
</evidence>
<organism evidence="17 18">
    <name type="scientific">Natronospira proteinivora</name>
    <dbReference type="NCBI Taxonomy" id="1807133"/>
    <lineage>
        <taxon>Bacteria</taxon>
        <taxon>Pseudomonadati</taxon>
        <taxon>Pseudomonadota</taxon>
        <taxon>Gammaproteobacteria</taxon>
        <taxon>Natronospirales</taxon>
        <taxon>Natronospiraceae</taxon>
        <taxon>Natronospira</taxon>
    </lineage>
</organism>
<evidence type="ECO:0000256" key="12">
    <source>
        <dbReference type="ARBA" id="ARBA00023268"/>
    </source>
</evidence>
<keyword evidence="6" id="KW-0276">Fatty acid metabolism</keyword>
<dbReference type="GO" id="GO:0003857">
    <property type="term" value="F:(3S)-3-hydroxyacyl-CoA dehydrogenase (NAD+) activity"/>
    <property type="evidence" value="ECO:0007669"/>
    <property type="project" value="UniProtKB-EC"/>
</dbReference>
<dbReference type="PANTHER" id="PTHR43612">
    <property type="entry name" value="TRIFUNCTIONAL ENZYME SUBUNIT ALPHA"/>
    <property type="match status" value="1"/>
</dbReference>
<evidence type="ECO:0000256" key="8">
    <source>
        <dbReference type="ARBA" id="ARBA00023002"/>
    </source>
</evidence>
<dbReference type="InterPro" id="IPR018376">
    <property type="entry name" value="Enoyl-CoA_hyd/isom_CS"/>
</dbReference>
<dbReference type="Pfam" id="PF02737">
    <property type="entry name" value="3HCDH_N"/>
    <property type="match status" value="1"/>
</dbReference>
<comment type="similarity">
    <text evidence="2">In the central section; belongs to the 3-hydroxyacyl-CoA dehydrogenase family.</text>
</comment>
<evidence type="ECO:0000256" key="9">
    <source>
        <dbReference type="ARBA" id="ARBA00023027"/>
    </source>
</evidence>
<evidence type="ECO:0000256" key="10">
    <source>
        <dbReference type="ARBA" id="ARBA00023098"/>
    </source>
</evidence>
<keyword evidence="11 17" id="KW-0456">Lyase</keyword>
<dbReference type="InterPro" id="IPR013328">
    <property type="entry name" value="6PGD_dom2"/>
</dbReference>
<protein>
    <recommendedName>
        <fullName evidence="5">enoyl-CoA hydratase</fullName>
        <ecNumber evidence="5">4.2.1.17</ecNumber>
    </recommendedName>
</protein>
<dbReference type="Gene3D" id="3.90.226.10">
    <property type="entry name" value="2-enoyl-CoA Hydratase, Chain A, domain 1"/>
    <property type="match status" value="1"/>
</dbReference>
<dbReference type="Pfam" id="PF00378">
    <property type="entry name" value="ECH_1"/>
    <property type="match status" value="1"/>
</dbReference>
<dbReference type="EMBL" id="JALJYF010000001">
    <property type="protein sequence ID" value="MCP1726856.1"/>
    <property type="molecule type" value="Genomic_DNA"/>
</dbReference>
<proteinExistence type="inferred from homology"/>
<evidence type="ECO:0000256" key="2">
    <source>
        <dbReference type="ARBA" id="ARBA00007005"/>
    </source>
</evidence>
<feature type="domain" description="3-hydroxyacyl-CoA dehydrogenase C-terminal" evidence="15">
    <location>
        <begin position="485"/>
        <end position="576"/>
    </location>
</feature>
<keyword evidence="10" id="KW-0443">Lipid metabolism</keyword>
<dbReference type="Gene3D" id="1.10.1040.10">
    <property type="entry name" value="N-(1-d-carboxylethyl)-l-norvaline Dehydrogenase, domain 2"/>
    <property type="match status" value="2"/>
</dbReference>
<evidence type="ECO:0000256" key="13">
    <source>
        <dbReference type="ARBA" id="ARBA00049556"/>
    </source>
</evidence>
<evidence type="ECO:0000256" key="6">
    <source>
        <dbReference type="ARBA" id="ARBA00022832"/>
    </source>
</evidence>
<keyword evidence="9" id="KW-0520">NAD</keyword>
<dbReference type="EC" id="4.2.1.17" evidence="5"/>
<dbReference type="GO" id="GO:0008692">
    <property type="term" value="F:3-hydroxybutyryl-CoA epimerase activity"/>
    <property type="evidence" value="ECO:0007669"/>
    <property type="project" value="UniProtKB-EC"/>
</dbReference>
<dbReference type="InterPro" id="IPR001753">
    <property type="entry name" value="Enoyl-CoA_hydra/iso"/>
</dbReference>
<comment type="caution">
    <text evidence="17">The sequence shown here is derived from an EMBL/GenBank/DDBJ whole genome shotgun (WGS) entry which is preliminary data.</text>
</comment>
<dbReference type="PROSITE" id="PS00166">
    <property type="entry name" value="ENOYL_COA_HYDRATASE"/>
    <property type="match status" value="1"/>
</dbReference>
<reference evidence="17 18" key="1">
    <citation type="submission" date="2022-03" db="EMBL/GenBank/DDBJ databases">
        <title>Genomic Encyclopedia of Type Strains, Phase III (KMG-III): the genomes of soil and plant-associated and newly described type strains.</title>
        <authorList>
            <person name="Whitman W."/>
        </authorList>
    </citation>
    <scope>NUCLEOTIDE SEQUENCE [LARGE SCALE GENOMIC DNA]</scope>
    <source>
        <strain evidence="17 18">BSker1</strain>
    </source>
</reference>
<evidence type="ECO:0000256" key="11">
    <source>
        <dbReference type="ARBA" id="ARBA00023239"/>
    </source>
</evidence>
<dbReference type="SUPFAM" id="SSF52096">
    <property type="entry name" value="ClpP/crotonase"/>
    <property type="match status" value="1"/>
</dbReference>
<keyword evidence="17" id="KW-0413">Isomerase</keyword>
<keyword evidence="7" id="KW-0442">Lipid degradation</keyword>
<dbReference type="PANTHER" id="PTHR43612:SF3">
    <property type="entry name" value="TRIFUNCTIONAL ENZYME SUBUNIT ALPHA, MITOCHONDRIAL"/>
    <property type="match status" value="1"/>
</dbReference>
<dbReference type="InterPro" id="IPR008927">
    <property type="entry name" value="6-PGluconate_DH-like_C_sf"/>
</dbReference>
<keyword evidence="12" id="KW-0511">Multifunctional enzyme</keyword>
<evidence type="ECO:0000259" key="15">
    <source>
        <dbReference type="Pfam" id="PF00725"/>
    </source>
</evidence>
<dbReference type="InterPro" id="IPR029045">
    <property type="entry name" value="ClpP/crotonase-like_dom_sf"/>
</dbReference>
<accession>A0ABT1G6H3</accession>
<evidence type="ECO:0000256" key="14">
    <source>
        <dbReference type="RuleBase" id="RU003707"/>
    </source>
</evidence>
<evidence type="ECO:0000256" key="3">
    <source>
        <dbReference type="ARBA" id="ARBA00008750"/>
    </source>
</evidence>
<dbReference type="Pfam" id="PF00725">
    <property type="entry name" value="3HCDH"/>
    <property type="match status" value="1"/>
</dbReference>
<comment type="similarity">
    <text evidence="4">Belongs to the 3-hydroxyacyl-CoA dehydrogenase family.</text>
</comment>
<evidence type="ECO:0000313" key="18">
    <source>
        <dbReference type="Proteomes" id="UP001523550"/>
    </source>
</evidence>